<reference evidence="3 4" key="1">
    <citation type="journal article" date="2019" name="Int. J. Syst. Evol. Microbiol.">
        <title>The Global Catalogue of Microorganisms (GCM) 10K type strain sequencing project: providing services to taxonomists for standard genome sequencing and annotation.</title>
        <authorList>
            <consortium name="The Broad Institute Genomics Platform"/>
            <consortium name="The Broad Institute Genome Sequencing Center for Infectious Disease"/>
            <person name="Wu L."/>
            <person name="Ma J."/>
        </authorList>
    </citation>
    <scope>NUCLEOTIDE SEQUENCE [LARGE SCALE GENOMIC DNA]</scope>
    <source>
        <strain evidence="3 4">JCM 6307</strain>
    </source>
</reference>
<dbReference type="Proteomes" id="UP001501358">
    <property type="component" value="Unassembled WGS sequence"/>
</dbReference>
<dbReference type="RefSeq" id="WP_344383993.1">
    <property type="nucleotide sequence ID" value="NZ_BAAATA010000019.1"/>
</dbReference>
<feature type="domain" description="SseB protein N-terminal" evidence="2">
    <location>
        <begin position="25"/>
        <end position="134"/>
    </location>
</feature>
<dbReference type="Pfam" id="PF07179">
    <property type="entry name" value="SseB"/>
    <property type="match status" value="1"/>
</dbReference>
<proteinExistence type="predicted"/>
<dbReference type="EMBL" id="BAAATA010000019">
    <property type="protein sequence ID" value="GAA2494680.1"/>
    <property type="molecule type" value="Genomic_DNA"/>
</dbReference>
<protein>
    <recommendedName>
        <fullName evidence="2">SseB protein N-terminal domain-containing protein</fullName>
    </recommendedName>
</protein>
<comment type="caution">
    <text evidence="3">The sequence shown here is derived from an EMBL/GenBank/DDBJ whole genome shotgun (WGS) entry which is preliminary data.</text>
</comment>
<gene>
    <name evidence="3" type="ORF">GCM10010406_33460</name>
</gene>
<name>A0ABN3M2A2_9ACTN</name>
<evidence type="ECO:0000313" key="4">
    <source>
        <dbReference type="Proteomes" id="UP001501358"/>
    </source>
</evidence>
<evidence type="ECO:0000259" key="2">
    <source>
        <dbReference type="Pfam" id="PF07179"/>
    </source>
</evidence>
<sequence>MSEPTPETASDAVPLPRDGASPAQEALRALAADRRDEGALTALARSEVLLPDPGGPREADPQSVQLPVFEQQDGTRLVPVFTSEARLVRVLPEIERYRAVPLALLGDNWPSEELALTIDAGSPEALTLGGQGMRALPALAGGA</sequence>
<evidence type="ECO:0000256" key="1">
    <source>
        <dbReference type="SAM" id="MobiDB-lite"/>
    </source>
</evidence>
<accession>A0ABN3M2A2</accession>
<organism evidence="3 4">
    <name type="scientific">Streptomyces thermolineatus</name>
    <dbReference type="NCBI Taxonomy" id="44033"/>
    <lineage>
        <taxon>Bacteria</taxon>
        <taxon>Bacillati</taxon>
        <taxon>Actinomycetota</taxon>
        <taxon>Actinomycetes</taxon>
        <taxon>Kitasatosporales</taxon>
        <taxon>Streptomycetaceae</taxon>
        <taxon>Streptomyces</taxon>
    </lineage>
</organism>
<dbReference type="InterPro" id="IPR009839">
    <property type="entry name" value="SseB_N"/>
</dbReference>
<feature type="region of interest" description="Disordered" evidence="1">
    <location>
        <begin position="1"/>
        <end position="22"/>
    </location>
</feature>
<keyword evidence="4" id="KW-1185">Reference proteome</keyword>
<evidence type="ECO:0000313" key="3">
    <source>
        <dbReference type="EMBL" id="GAA2494680.1"/>
    </source>
</evidence>